<dbReference type="Proteomes" id="UP000050424">
    <property type="component" value="Unassembled WGS sequence"/>
</dbReference>
<name>A0A0P7BSN8_9HYPO</name>
<evidence type="ECO:0000256" key="1">
    <source>
        <dbReference type="SAM" id="MobiDB-lite"/>
    </source>
</evidence>
<reference evidence="2 3" key="1">
    <citation type="submission" date="2015-09" db="EMBL/GenBank/DDBJ databases">
        <title>Draft genome of a European isolate of the apple canker pathogen Neonectria ditissima.</title>
        <authorList>
            <person name="Gomez-Cortecero A."/>
            <person name="Harrison R.J."/>
            <person name="Armitage A.D."/>
        </authorList>
    </citation>
    <scope>NUCLEOTIDE SEQUENCE [LARGE SCALE GENOMIC DNA]</scope>
    <source>
        <strain evidence="2 3">R09/05</strain>
    </source>
</reference>
<accession>A0A0P7BSN8</accession>
<gene>
    <name evidence="2" type="ORF">AK830_g2834</name>
</gene>
<evidence type="ECO:0000313" key="2">
    <source>
        <dbReference type="EMBL" id="KPM43728.1"/>
    </source>
</evidence>
<feature type="region of interest" description="Disordered" evidence="1">
    <location>
        <begin position="151"/>
        <end position="170"/>
    </location>
</feature>
<organism evidence="2 3">
    <name type="scientific">Neonectria ditissima</name>
    <dbReference type="NCBI Taxonomy" id="78410"/>
    <lineage>
        <taxon>Eukaryota</taxon>
        <taxon>Fungi</taxon>
        <taxon>Dikarya</taxon>
        <taxon>Ascomycota</taxon>
        <taxon>Pezizomycotina</taxon>
        <taxon>Sordariomycetes</taxon>
        <taxon>Hypocreomycetidae</taxon>
        <taxon>Hypocreales</taxon>
        <taxon>Nectriaceae</taxon>
        <taxon>Neonectria</taxon>
    </lineage>
</organism>
<dbReference type="EMBL" id="LKCW01000028">
    <property type="protein sequence ID" value="KPM43728.1"/>
    <property type="molecule type" value="Genomic_DNA"/>
</dbReference>
<feature type="compositionally biased region" description="Basic and acidic residues" evidence="1">
    <location>
        <begin position="35"/>
        <end position="46"/>
    </location>
</feature>
<feature type="region of interest" description="Disordered" evidence="1">
    <location>
        <begin position="1"/>
        <end position="68"/>
    </location>
</feature>
<protein>
    <submittedName>
        <fullName evidence="2">Uncharacterized protein</fullName>
    </submittedName>
</protein>
<evidence type="ECO:0000313" key="3">
    <source>
        <dbReference type="Proteomes" id="UP000050424"/>
    </source>
</evidence>
<sequence>MKKNDTHLQPPPGPRKRPSTEALQGSPLPKSPRLAPKDDERPKEGPIEVDDDLGDGVEGLGNPMEKLPILRKQKNDEWRKSKIKQRVRDLEGTEWCCGYRVLLGFELKSNEDSHDQQEKEEHNQQEKEEHNDRSPNQEIVRIKLKGSKDIRDDIGNEFTGSNDFSEVAKN</sequence>
<keyword evidence="3" id="KW-1185">Reference proteome</keyword>
<feature type="compositionally biased region" description="Basic and acidic residues" evidence="1">
    <location>
        <begin position="110"/>
        <end position="135"/>
    </location>
</feature>
<comment type="caution">
    <text evidence="2">The sequence shown here is derived from an EMBL/GenBank/DDBJ whole genome shotgun (WGS) entry which is preliminary data.</text>
</comment>
<feature type="region of interest" description="Disordered" evidence="1">
    <location>
        <begin position="110"/>
        <end position="146"/>
    </location>
</feature>
<proteinExistence type="predicted"/>
<dbReference type="AlphaFoldDB" id="A0A0P7BSN8"/>